<keyword evidence="1" id="KW-0472">Membrane</keyword>
<keyword evidence="1" id="KW-1133">Transmembrane helix</keyword>
<dbReference type="SUPFAM" id="SSF48726">
    <property type="entry name" value="Immunoglobulin"/>
    <property type="match status" value="1"/>
</dbReference>
<name>A0A8J5CZ36_CHIOP</name>
<reference evidence="3" key="1">
    <citation type="submission" date="2020-07" db="EMBL/GenBank/DDBJ databases">
        <title>The High-quality genome of the commercially important snow crab, Chionoecetes opilio.</title>
        <authorList>
            <person name="Jeong J.-H."/>
            <person name="Ryu S."/>
        </authorList>
    </citation>
    <scope>NUCLEOTIDE SEQUENCE</scope>
    <source>
        <strain evidence="3">MADBK_172401_WGS</strain>
        <tissue evidence="3">Digestive gland</tissue>
    </source>
</reference>
<dbReference type="AlphaFoldDB" id="A0A8J5CZ36"/>
<dbReference type="InterPro" id="IPR036116">
    <property type="entry name" value="FN3_sf"/>
</dbReference>
<evidence type="ECO:0000256" key="1">
    <source>
        <dbReference type="SAM" id="Phobius"/>
    </source>
</evidence>
<dbReference type="InterPro" id="IPR036179">
    <property type="entry name" value="Ig-like_dom_sf"/>
</dbReference>
<evidence type="ECO:0000313" key="3">
    <source>
        <dbReference type="EMBL" id="KAG0726619.1"/>
    </source>
</evidence>
<dbReference type="SUPFAM" id="SSF49265">
    <property type="entry name" value="Fibronectin type III"/>
    <property type="match status" value="1"/>
</dbReference>
<organism evidence="3 4">
    <name type="scientific">Chionoecetes opilio</name>
    <name type="common">Atlantic snow crab</name>
    <name type="synonym">Cancer opilio</name>
    <dbReference type="NCBI Taxonomy" id="41210"/>
    <lineage>
        <taxon>Eukaryota</taxon>
        <taxon>Metazoa</taxon>
        <taxon>Ecdysozoa</taxon>
        <taxon>Arthropoda</taxon>
        <taxon>Crustacea</taxon>
        <taxon>Multicrustacea</taxon>
        <taxon>Malacostraca</taxon>
        <taxon>Eumalacostraca</taxon>
        <taxon>Eucarida</taxon>
        <taxon>Decapoda</taxon>
        <taxon>Pleocyemata</taxon>
        <taxon>Brachyura</taxon>
        <taxon>Eubrachyura</taxon>
        <taxon>Majoidea</taxon>
        <taxon>Majidae</taxon>
        <taxon>Chionoecetes</taxon>
    </lineage>
</organism>
<feature type="domain" description="Ig-like" evidence="2">
    <location>
        <begin position="1"/>
        <end position="65"/>
    </location>
</feature>
<evidence type="ECO:0000259" key="2">
    <source>
        <dbReference type="PROSITE" id="PS50835"/>
    </source>
</evidence>
<dbReference type="OrthoDB" id="6355236at2759"/>
<dbReference type="Proteomes" id="UP000770661">
    <property type="component" value="Unassembled WGS sequence"/>
</dbReference>
<dbReference type="Gene3D" id="2.60.40.10">
    <property type="entry name" value="Immunoglobulins"/>
    <property type="match status" value="1"/>
</dbReference>
<dbReference type="EMBL" id="JACEEZ010004144">
    <property type="protein sequence ID" value="KAG0726619.1"/>
    <property type="molecule type" value="Genomic_DNA"/>
</dbReference>
<dbReference type="InterPro" id="IPR013783">
    <property type="entry name" value="Ig-like_fold"/>
</dbReference>
<keyword evidence="1" id="KW-0812">Transmembrane</keyword>
<dbReference type="PROSITE" id="PS50835">
    <property type="entry name" value="IG_LIKE"/>
    <property type="match status" value="1"/>
</dbReference>
<dbReference type="PANTHER" id="PTHR23278">
    <property type="entry name" value="SIDESTEP PROTEIN"/>
    <property type="match status" value="1"/>
</dbReference>
<comment type="caution">
    <text evidence="3">The sequence shown here is derived from an EMBL/GenBank/DDBJ whole genome shotgun (WGS) entry which is preliminary data.</text>
</comment>
<feature type="transmembrane region" description="Helical" evidence="1">
    <location>
        <begin position="190"/>
        <end position="215"/>
    </location>
</feature>
<evidence type="ECO:0000313" key="4">
    <source>
        <dbReference type="Proteomes" id="UP000770661"/>
    </source>
</evidence>
<keyword evidence="4" id="KW-1185">Reference proteome</keyword>
<proteinExistence type="predicted"/>
<sequence length="348" mass="36337">MESAKVVCQVEAFPHQVNFTWRFNGSTEGEALPLHAIKSQGTSSMLNYTASMEQDYGTLLCWAANRIGVQRDPCVIHLIPTGPPDPPSNCSIANQTSEALVVECTPGFDGGLPQHFVMEAWDDGALLSNTSSLAPEFVVRGLEAGMVQWPSTVRVSTMPPSGHEVRPHAWSTDILNGGGEDACPPEKGVLLPPVVGAVVGGVGVVLVLVVVGLVLTHYTHRSRPHSHSKGDSPPTLTNVYVGGLGDVCSEDAHETHALSQAANPDVVRGTGREVGELEEPAGVGLRAPRCVESVAILKGNTRRASPPPCPAPPKGGVGGECLAQTALTTHGFAYEGDGSPSGPLSSMI</sequence>
<dbReference type="InterPro" id="IPR007110">
    <property type="entry name" value="Ig-like_dom"/>
</dbReference>
<dbReference type="PANTHER" id="PTHR23278:SF19">
    <property type="entry name" value="OBSCURIN"/>
    <property type="match status" value="1"/>
</dbReference>
<accession>A0A8J5CZ36</accession>
<protein>
    <submittedName>
        <fullName evidence="3">Nephrin</fullName>
    </submittedName>
</protein>
<gene>
    <name evidence="3" type="primary">NPHS1_0</name>
    <name evidence="3" type="ORF">GWK47_036159</name>
</gene>